<name>A0AAN8UNV5_9MAGN</name>
<gene>
    <name evidence="3" type="ORF">RJ641_018370</name>
</gene>
<dbReference type="Pfam" id="PF04654">
    <property type="entry name" value="DUF599"/>
    <property type="match status" value="1"/>
</dbReference>
<dbReference type="InterPro" id="IPR006747">
    <property type="entry name" value="DUF599"/>
</dbReference>
<proteinExistence type="predicted"/>
<keyword evidence="2" id="KW-1133">Transmembrane helix</keyword>
<evidence type="ECO:0000256" key="1">
    <source>
        <dbReference type="SAM" id="MobiDB-lite"/>
    </source>
</evidence>
<accession>A0AAN8UNV5</accession>
<organism evidence="3 4">
    <name type="scientific">Dillenia turbinata</name>
    <dbReference type="NCBI Taxonomy" id="194707"/>
    <lineage>
        <taxon>Eukaryota</taxon>
        <taxon>Viridiplantae</taxon>
        <taxon>Streptophyta</taxon>
        <taxon>Embryophyta</taxon>
        <taxon>Tracheophyta</taxon>
        <taxon>Spermatophyta</taxon>
        <taxon>Magnoliopsida</taxon>
        <taxon>eudicotyledons</taxon>
        <taxon>Gunneridae</taxon>
        <taxon>Pentapetalae</taxon>
        <taxon>Dilleniales</taxon>
        <taxon>Dilleniaceae</taxon>
        <taxon>Dillenia</taxon>
    </lineage>
</organism>
<keyword evidence="2" id="KW-0812">Transmembrane</keyword>
<feature type="transmembrane region" description="Helical" evidence="2">
    <location>
        <begin position="7"/>
        <end position="29"/>
    </location>
</feature>
<keyword evidence="2" id="KW-0472">Membrane</keyword>
<keyword evidence="4" id="KW-1185">Reference proteome</keyword>
<evidence type="ECO:0000313" key="4">
    <source>
        <dbReference type="Proteomes" id="UP001370490"/>
    </source>
</evidence>
<evidence type="ECO:0000256" key="2">
    <source>
        <dbReference type="SAM" id="Phobius"/>
    </source>
</evidence>
<feature type="transmembrane region" description="Helical" evidence="2">
    <location>
        <begin position="75"/>
        <end position="95"/>
    </location>
</feature>
<evidence type="ECO:0000313" key="3">
    <source>
        <dbReference type="EMBL" id="KAK6917619.1"/>
    </source>
</evidence>
<dbReference type="PANTHER" id="PTHR31168">
    <property type="entry name" value="OS02G0292800 PROTEIN"/>
    <property type="match status" value="1"/>
</dbReference>
<sequence>MGFQKEDLDLILVPCGLIIMFAYHLYLLYRYLDQPHTTVIGYENNDRRAWVQKIMQVDKKDVGMALAVISSNTSAATFLSSVSLTLSSIIGAWLGSSYDNVFKSNLIYGDTSATTMSIKFICLLTCFLIAFFCFVQSARCFVHANFLISTPDSNIPHKSVELSVIKGSDYWSVGLRALYFAIVLLLWFFGPIPMFVTSLLMVTLLYYLDTNSTPLHKHESLNGGGSIKTAERRSPAPSVQ</sequence>
<feature type="transmembrane region" description="Helical" evidence="2">
    <location>
        <begin position="116"/>
        <end position="137"/>
    </location>
</feature>
<comment type="caution">
    <text evidence="3">The sequence shown here is derived from an EMBL/GenBank/DDBJ whole genome shotgun (WGS) entry which is preliminary data.</text>
</comment>
<reference evidence="3 4" key="1">
    <citation type="submission" date="2023-12" db="EMBL/GenBank/DDBJ databases">
        <title>A high-quality genome assembly for Dillenia turbinata (Dilleniales).</title>
        <authorList>
            <person name="Chanderbali A."/>
        </authorList>
    </citation>
    <scope>NUCLEOTIDE SEQUENCE [LARGE SCALE GENOMIC DNA]</scope>
    <source>
        <strain evidence="3">LSX21</strain>
        <tissue evidence="3">Leaf</tissue>
    </source>
</reference>
<protein>
    <submittedName>
        <fullName evidence="3">Uncharacterized protein</fullName>
    </submittedName>
</protein>
<dbReference type="EMBL" id="JBAMMX010000023">
    <property type="protein sequence ID" value="KAK6917619.1"/>
    <property type="molecule type" value="Genomic_DNA"/>
</dbReference>
<dbReference type="Proteomes" id="UP001370490">
    <property type="component" value="Unassembled WGS sequence"/>
</dbReference>
<dbReference type="AlphaFoldDB" id="A0AAN8UNV5"/>
<dbReference type="PANTHER" id="PTHR31168:SF21">
    <property type="entry name" value="EMB|CAB89385.1"/>
    <property type="match status" value="1"/>
</dbReference>
<feature type="transmembrane region" description="Helical" evidence="2">
    <location>
        <begin position="177"/>
        <end position="208"/>
    </location>
</feature>
<feature type="region of interest" description="Disordered" evidence="1">
    <location>
        <begin position="219"/>
        <end position="240"/>
    </location>
</feature>